<comment type="caution">
    <text evidence="1">The sequence shown here is derived from an EMBL/GenBank/DDBJ whole genome shotgun (WGS) entry which is preliminary data.</text>
</comment>
<evidence type="ECO:0000313" key="2">
    <source>
        <dbReference type="Proteomes" id="UP000283993"/>
    </source>
</evidence>
<keyword evidence="2" id="KW-1185">Reference proteome</keyword>
<protein>
    <submittedName>
        <fullName evidence="1">Uncharacterized protein</fullName>
    </submittedName>
</protein>
<evidence type="ECO:0000313" key="1">
    <source>
        <dbReference type="EMBL" id="ROO27835.1"/>
    </source>
</evidence>
<organism evidence="1 2">
    <name type="scientific">Salinisphaera orenii MK-B5</name>
    <dbReference type="NCBI Taxonomy" id="856730"/>
    <lineage>
        <taxon>Bacteria</taxon>
        <taxon>Pseudomonadati</taxon>
        <taxon>Pseudomonadota</taxon>
        <taxon>Gammaproteobacteria</taxon>
        <taxon>Salinisphaerales</taxon>
        <taxon>Salinisphaeraceae</taxon>
        <taxon>Salinisphaera</taxon>
    </lineage>
</organism>
<sequence length="45" mass="4875">MKLGPGEIAFLKLFRAIAKRMTELSVAQPSVIAKPHEQALGAFHA</sequence>
<accession>A0A423PQF4</accession>
<dbReference type="EMBL" id="AYKH01000012">
    <property type="protein sequence ID" value="ROO27835.1"/>
    <property type="molecule type" value="Genomic_DNA"/>
</dbReference>
<gene>
    <name evidence="1" type="ORF">SAOR_07100</name>
</gene>
<name>A0A423PQF4_9GAMM</name>
<dbReference type="Proteomes" id="UP000283993">
    <property type="component" value="Unassembled WGS sequence"/>
</dbReference>
<dbReference type="AlphaFoldDB" id="A0A423PQF4"/>
<reference evidence="1 2" key="1">
    <citation type="submission" date="2013-10" db="EMBL/GenBank/DDBJ databases">
        <title>Salinisphaera orenii MK-B5 Genome Sequencing.</title>
        <authorList>
            <person name="Lai Q."/>
            <person name="Li C."/>
            <person name="Shao Z."/>
        </authorList>
    </citation>
    <scope>NUCLEOTIDE SEQUENCE [LARGE SCALE GENOMIC DNA]</scope>
    <source>
        <strain evidence="1 2">MK-B5</strain>
    </source>
</reference>
<proteinExistence type="predicted"/>